<comment type="caution">
    <text evidence="1">The sequence shown here is derived from an EMBL/GenBank/DDBJ whole genome shotgun (WGS) entry which is preliminary data.</text>
</comment>
<reference evidence="2" key="1">
    <citation type="journal article" date="2023" name="Nat. Plants">
        <title>Single-cell RNA sequencing provides a high-resolution roadmap for understanding the multicellular compartmentation of specialized metabolism.</title>
        <authorList>
            <person name="Sun S."/>
            <person name="Shen X."/>
            <person name="Li Y."/>
            <person name="Li Y."/>
            <person name="Wang S."/>
            <person name="Li R."/>
            <person name="Zhang H."/>
            <person name="Shen G."/>
            <person name="Guo B."/>
            <person name="Wei J."/>
            <person name="Xu J."/>
            <person name="St-Pierre B."/>
            <person name="Chen S."/>
            <person name="Sun C."/>
        </authorList>
    </citation>
    <scope>NUCLEOTIDE SEQUENCE [LARGE SCALE GENOMIC DNA]</scope>
</reference>
<gene>
    <name evidence="1" type="ORF">M9H77_26303</name>
</gene>
<protein>
    <submittedName>
        <fullName evidence="1">Uncharacterized protein</fullName>
    </submittedName>
</protein>
<organism evidence="1 2">
    <name type="scientific">Catharanthus roseus</name>
    <name type="common">Madagascar periwinkle</name>
    <name type="synonym">Vinca rosea</name>
    <dbReference type="NCBI Taxonomy" id="4058"/>
    <lineage>
        <taxon>Eukaryota</taxon>
        <taxon>Viridiplantae</taxon>
        <taxon>Streptophyta</taxon>
        <taxon>Embryophyta</taxon>
        <taxon>Tracheophyta</taxon>
        <taxon>Spermatophyta</taxon>
        <taxon>Magnoliopsida</taxon>
        <taxon>eudicotyledons</taxon>
        <taxon>Gunneridae</taxon>
        <taxon>Pentapetalae</taxon>
        <taxon>asterids</taxon>
        <taxon>lamiids</taxon>
        <taxon>Gentianales</taxon>
        <taxon>Apocynaceae</taxon>
        <taxon>Rauvolfioideae</taxon>
        <taxon>Vinceae</taxon>
        <taxon>Catharanthinae</taxon>
        <taxon>Catharanthus</taxon>
    </lineage>
</organism>
<sequence length="700" mass="77534">MGEVVVSSETGNGMRMELQVKETAVELEATTMTETGKKKNDDSTSPAVDTSSALVRWERFLPKMVLRVLLVEADDSTRQIIAALLRKCSYRVAAVPDGLKAWEVLKGRHHNIDLILTEVDLPSISGFALLTLIMEHDICKNIPVIMMSSQDSVSTVYKCMLRGAADFLVKPVRKNELRNLWQHVWRRQASSSVGPGPPDESVAQQKDEATAENNAISNHSSDYMACIQRNREYIEKGTDAQSSCTKPELDADEAEIGCLQDLSYKKCSKPLSGYLDMEKHEEYHSMDEKVEQYHNQDEGSREATGVDADRMTCGQEVASDDHFKQFRAVGQAYDSNGALANPSREAIDLIGAFDNYLKCLNKSSGPNTASNRVESLPLLDLSLRRSHASGSVNQDTDDRRRLKHSDGSAFSRYVNKMGPPSHSTSPNTCSQQNDHGTDTDKQLPNHTVNNTSDTCETIINSPKCIDLAAIQPGETEIQFPSHQQRSLRAPIPVRGVRFHNLSNAYGSLISPAFCAQTSPSPMQSPGSVSHQEASFQMNSFHFLNHQSGDSQQFRGSVNQNANDTTDISENKQGHILESCEERGHLSSATDQSANSSFCNGTLTNLHNLGCGGNGRIDTVPFMSTECVNEEAFRIHDGNSLRSVQREAALTKFRLKRKERCFEKKVRYESRKKLAEKRPRVKGQFVRQVQNESPPGNSSAG</sequence>
<name>A0ACC0AAV5_CATRO</name>
<dbReference type="EMBL" id="CM044706">
    <property type="protein sequence ID" value="KAI5657510.1"/>
    <property type="molecule type" value="Genomic_DNA"/>
</dbReference>
<proteinExistence type="predicted"/>
<evidence type="ECO:0000313" key="1">
    <source>
        <dbReference type="EMBL" id="KAI5657510.1"/>
    </source>
</evidence>
<dbReference type="Proteomes" id="UP001060085">
    <property type="component" value="Linkage Group LG06"/>
</dbReference>
<accession>A0ACC0AAV5</accession>
<evidence type="ECO:0000313" key="2">
    <source>
        <dbReference type="Proteomes" id="UP001060085"/>
    </source>
</evidence>
<keyword evidence="2" id="KW-1185">Reference proteome</keyword>